<dbReference type="Proteomes" id="UP000075840">
    <property type="component" value="Unassembled WGS sequence"/>
</dbReference>
<feature type="region of interest" description="Disordered" evidence="1">
    <location>
        <begin position="278"/>
        <end position="448"/>
    </location>
</feature>
<dbReference type="EnsemblMetazoa" id="AARA001892-RA">
    <property type="protein sequence ID" value="AARA001892-PA"/>
    <property type="gene ID" value="AARA001892"/>
</dbReference>
<dbReference type="EMBL" id="APCN01000874">
    <property type="status" value="NOT_ANNOTATED_CDS"/>
    <property type="molecule type" value="Genomic_DNA"/>
</dbReference>
<feature type="compositionally biased region" description="Low complexity" evidence="1">
    <location>
        <begin position="292"/>
        <end position="301"/>
    </location>
</feature>
<dbReference type="VEuPathDB" id="VectorBase:AARA21_011226"/>
<feature type="compositionally biased region" description="Basic residues" evidence="1">
    <location>
        <begin position="319"/>
        <end position="329"/>
    </location>
</feature>
<evidence type="ECO:0000313" key="2">
    <source>
        <dbReference type="EnsemblMetazoa" id="AARA001892-PA"/>
    </source>
</evidence>
<keyword evidence="3" id="KW-1185">Reference proteome</keyword>
<dbReference type="AlphaFoldDB" id="A0A182HKW2"/>
<accession>A0A182HKW2</accession>
<feature type="compositionally biased region" description="Basic and acidic residues" evidence="1">
    <location>
        <begin position="401"/>
        <end position="414"/>
    </location>
</feature>
<evidence type="ECO:0000256" key="1">
    <source>
        <dbReference type="SAM" id="MobiDB-lite"/>
    </source>
</evidence>
<evidence type="ECO:0000313" key="3">
    <source>
        <dbReference type="Proteomes" id="UP000075840"/>
    </source>
</evidence>
<reference evidence="2" key="1">
    <citation type="submission" date="2022-08" db="UniProtKB">
        <authorList>
            <consortium name="EnsemblMetazoa"/>
        </authorList>
    </citation>
    <scope>IDENTIFICATION</scope>
    <source>
        <strain evidence="2">Dongola</strain>
    </source>
</reference>
<feature type="compositionally biased region" description="Basic residues" evidence="1">
    <location>
        <begin position="156"/>
        <end position="170"/>
    </location>
</feature>
<feature type="compositionally biased region" description="Basic residues" evidence="1">
    <location>
        <begin position="281"/>
        <end position="291"/>
    </location>
</feature>
<name>A0A182HKW2_ANOAR</name>
<proteinExistence type="predicted"/>
<dbReference type="VEuPathDB" id="VectorBase:AARA001892"/>
<organism evidence="2 3">
    <name type="scientific">Anopheles arabiensis</name>
    <name type="common">Mosquito</name>
    <dbReference type="NCBI Taxonomy" id="7173"/>
    <lineage>
        <taxon>Eukaryota</taxon>
        <taxon>Metazoa</taxon>
        <taxon>Ecdysozoa</taxon>
        <taxon>Arthropoda</taxon>
        <taxon>Hexapoda</taxon>
        <taxon>Insecta</taxon>
        <taxon>Pterygota</taxon>
        <taxon>Neoptera</taxon>
        <taxon>Endopterygota</taxon>
        <taxon>Diptera</taxon>
        <taxon>Nematocera</taxon>
        <taxon>Culicoidea</taxon>
        <taxon>Culicidae</taxon>
        <taxon>Anophelinae</taxon>
        <taxon>Anopheles</taxon>
    </lineage>
</organism>
<feature type="compositionally biased region" description="Polar residues" evidence="1">
    <location>
        <begin position="175"/>
        <end position="210"/>
    </location>
</feature>
<protein>
    <submittedName>
        <fullName evidence="2">Uncharacterized protein</fullName>
    </submittedName>
</protein>
<feature type="region of interest" description="Disordered" evidence="1">
    <location>
        <begin position="148"/>
        <end position="210"/>
    </location>
</feature>
<feature type="compositionally biased region" description="Low complexity" evidence="1">
    <location>
        <begin position="359"/>
        <end position="393"/>
    </location>
</feature>
<sequence length="479" mass="51572">MNAGLSKIHFVNTTGVSLNDRFTTMTKPTVGFGAAPAIVEAPRPRANSVTRATESNRRLVDQWDQLHALQALGVKAVPVIRPARQRLQRNNSFAQHVKRTIDKLTGGVRRLPRSNSFTDIATMTADRLELLQRVRGRAPTISSRLGAVRSVSRGRSMSRGRSASRTRSNSRGRQPSLTRSNSQTNLRRAGSRTNLSRAGSRTNLTRAGSRNALNVVNRKPIAPNDARRRINRNNLLANRLGTVNNAATAITRGRSRSRSRVRGGAPAVAANVPAVAANGRARSRSRKRAGSRARAGSVNSRLGMNRTNEPAATAGGRAKGGRVTKRNRNGPRVNASIVGTRAGRPQKREAPKRKGAGGKAAKAAAARSNGAGANGAARGRGAAAAAATAAAPGRRGRSRSRRDNSRVRGRSESHRTRKAAAQEPRRAGQRAGSVHGQHKVVAGQGNGPVHERHLKQFSLERPYFNHHYTQQDVLRRQSI</sequence>